<protein>
    <submittedName>
        <fullName evidence="2">Uncharacterized protein</fullName>
    </submittedName>
</protein>
<evidence type="ECO:0000256" key="1">
    <source>
        <dbReference type="SAM" id="MobiDB-lite"/>
    </source>
</evidence>
<sequence length="76" mass="8496">MSNEGHSWNVVYTAVLYTIVEKHPLISRRCHRAGFRANCFSESQITGLPEEALSPSYQSPVQTSSQETLALPQTMI</sequence>
<dbReference type="AlphaFoldDB" id="A0AAE0ZV31"/>
<organism evidence="2 3">
    <name type="scientific">Elysia crispata</name>
    <name type="common">lettuce slug</name>
    <dbReference type="NCBI Taxonomy" id="231223"/>
    <lineage>
        <taxon>Eukaryota</taxon>
        <taxon>Metazoa</taxon>
        <taxon>Spiralia</taxon>
        <taxon>Lophotrochozoa</taxon>
        <taxon>Mollusca</taxon>
        <taxon>Gastropoda</taxon>
        <taxon>Heterobranchia</taxon>
        <taxon>Euthyneura</taxon>
        <taxon>Panpulmonata</taxon>
        <taxon>Sacoglossa</taxon>
        <taxon>Placobranchoidea</taxon>
        <taxon>Plakobranchidae</taxon>
        <taxon>Elysia</taxon>
    </lineage>
</organism>
<dbReference type="EMBL" id="JAWDGP010003259">
    <property type="protein sequence ID" value="KAK3775912.1"/>
    <property type="molecule type" value="Genomic_DNA"/>
</dbReference>
<proteinExistence type="predicted"/>
<evidence type="ECO:0000313" key="3">
    <source>
        <dbReference type="Proteomes" id="UP001283361"/>
    </source>
</evidence>
<keyword evidence="3" id="KW-1185">Reference proteome</keyword>
<feature type="compositionally biased region" description="Polar residues" evidence="1">
    <location>
        <begin position="55"/>
        <end position="68"/>
    </location>
</feature>
<gene>
    <name evidence="2" type="ORF">RRG08_025130</name>
</gene>
<name>A0AAE0ZV31_9GAST</name>
<evidence type="ECO:0000313" key="2">
    <source>
        <dbReference type="EMBL" id="KAK3775912.1"/>
    </source>
</evidence>
<dbReference type="Proteomes" id="UP001283361">
    <property type="component" value="Unassembled WGS sequence"/>
</dbReference>
<reference evidence="2" key="1">
    <citation type="journal article" date="2023" name="G3 (Bethesda)">
        <title>A reference genome for the long-term kleptoplast-retaining sea slug Elysia crispata morphotype clarki.</title>
        <authorList>
            <person name="Eastman K.E."/>
            <person name="Pendleton A.L."/>
            <person name="Shaikh M.A."/>
            <person name="Suttiyut T."/>
            <person name="Ogas R."/>
            <person name="Tomko P."/>
            <person name="Gavelis G."/>
            <person name="Widhalm J.R."/>
            <person name="Wisecaver J.H."/>
        </authorList>
    </citation>
    <scope>NUCLEOTIDE SEQUENCE</scope>
    <source>
        <strain evidence="2">ECLA1</strain>
    </source>
</reference>
<feature type="region of interest" description="Disordered" evidence="1">
    <location>
        <begin position="54"/>
        <end position="76"/>
    </location>
</feature>
<comment type="caution">
    <text evidence="2">The sequence shown here is derived from an EMBL/GenBank/DDBJ whole genome shotgun (WGS) entry which is preliminary data.</text>
</comment>
<accession>A0AAE0ZV31</accession>